<proteinExistence type="predicted"/>
<feature type="domain" description="Restriction endonuclease type IV Mrr" evidence="1">
    <location>
        <begin position="27"/>
        <end position="133"/>
    </location>
</feature>
<keyword evidence="2" id="KW-0378">Hydrolase</keyword>
<keyword evidence="2" id="KW-0540">Nuclease</keyword>
<dbReference type="AlphaFoldDB" id="A0AB39QFJ1"/>
<dbReference type="Pfam" id="PF04471">
    <property type="entry name" value="Mrr_cat"/>
    <property type="match status" value="1"/>
</dbReference>
<dbReference type="GO" id="GO:0003677">
    <property type="term" value="F:DNA binding"/>
    <property type="evidence" value="ECO:0007669"/>
    <property type="project" value="InterPro"/>
</dbReference>
<gene>
    <name evidence="2" type="ORF">AB5J52_06770</name>
</gene>
<accession>A0AB39QFJ1</accession>
<reference evidence="2" key="1">
    <citation type="submission" date="2024-07" db="EMBL/GenBank/DDBJ databases">
        <authorList>
            <person name="Yu S.T."/>
        </authorList>
    </citation>
    <scope>NUCLEOTIDE SEQUENCE</scope>
    <source>
        <strain evidence="2">R39</strain>
    </source>
</reference>
<dbReference type="GO" id="GO:0004519">
    <property type="term" value="F:endonuclease activity"/>
    <property type="evidence" value="ECO:0007669"/>
    <property type="project" value="UniProtKB-KW"/>
</dbReference>
<dbReference type="GO" id="GO:0016787">
    <property type="term" value="F:hydrolase activity"/>
    <property type="evidence" value="ECO:0007669"/>
    <property type="project" value="UniProtKB-KW"/>
</dbReference>
<keyword evidence="2" id="KW-0255">Endonuclease</keyword>
<evidence type="ECO:0000313" key="2">
    <source>
        <dbReference type="EMBL" id="XDQ41985.1"/>
    </source>
</evidence>
<dbReference type="InterPro" id="IPR007560">
    <property type="entry name" value="Restrct_endonuc_IV_Mrr"/>
</dbReference>
<dbReference type="RefSeq" id="WP_369221534.1">
    <property type="nucleotide sequence ID" value="NZ_CP163441.1"/>
</dbReference>
<dbReference type="EC" id="3.1.21.-" evidence="2"/>
<organism evidence="2">
    <name type="scientific">Streptomyces sp. R39</name>
    <dbReference type="NCBI Taxonomy" id="3238631"/>
    <lineage>
        <taxon>Bacteria</taxon>
        <taxon>Bacillati</taxon>
        <taxon>Actinomycetota</taxon>
        <taxon>Actinomycetes</taxon>
        <taxon>Kitasatosporales</taxon>
        <taxon>Streptomycetaceae</taxon>
        <taxon>Streptomyces</taxon>
    </lineage>
</organism>
<dbReference type="EMBL" id="CP163441">
    <property type="protein sequence ID" value="XDQ41985.1"/>
    <property type="molecule type" value="Genomic_DNA"/>
</dbReference>
<dbReference type="SUPFAM" id="SSF52980">
    <property type="entry name" value="Restriction endonuclease-like"/>
    <property type="match status" value="1"/>
</dbReference>
<dbReference type="GO" id="GO:0009307">
    <property type="term" value="P:DNA restriction-modification system"/>
    <property type="evidence" value="ECO:0007669"/>
    <property type="project" value="InterPro"/>
</dbReference>
<protein>
    <submittedName>
        <fullName evidence="2">Restriction endonuclease</fullName>
        <ecNumber evidence="2">3.1.21.-</ecNumber>
    </submittedName>
</protein>
<dbReference type="InterPro" id="IPR011335">
    <property type="entry name" value="Restrct_endonuc-II-like"/>
</dbReference>
<sequence length="176" mass="19557">MAAYSVTKIQKLLVQGADKSLTTKARGDALEELFCYLLEELPGVRTRRNSIDRFKSAEIDIAVVNRKVAEWLCAFPHLFLVECKNWDKPVDSATVGAFKTKLDNRSIELGIIVAANGITGDEQDRMNAHHIVDLAQAANRRILVVTLKQIENIRTTGDFESLLVDRLLTLAATGSF</sequence>
<name>A0AB39QFJ1_9ACTN</name>
<evidence type="ECO:0000259" key="1">
    <source>
        <dbReference type="Pfam" id="PF04471"/>
    </source>
</evidence>